<dbReference type="RefSeq" id="WP_124795200.1">
    <property type="nucleotide sequence ID" value="NZ_RQYC01000010.1"/>
</dbReference>
<dbReference type="InterPro" id="IPR027417">
    <property type="entry name" value="P-loop_NTPase"/>
</dbReference>
<name>A0A3P2A894_9NEIS</name>
<dbReference type="SUPFAM" id="SSF52540">
    <property type="entry name" value="P-loop containing nucleoside triphosphate hydrolases"/>
    <property type="match status" value="1"/>
</dbReference>
<dbReference type="Pfam" id="PF01580">
    <property type="entry name" value="FtsK_SpoIIIE"/>
    <property type="match status" value="1"/>
</dbReference>
<gene>
    <name evidence="6" type="ORF">EII21_07345</name>
</gene>
<dbReference type="GO" id="GO:0003677">
    <property type="term" value="F:DNA binding"/>
    <property type="evidence" value="ECO:0007669"/>
    <property type="project" value="InterPro"/>
</dbReference>
<dbReference type="OrthoDB" id="233350at2"/>
<keyword evidence="7" id="KW-1185">Reference proteome</keyword>
<protein>
    <submittedName>
        <fullName evidence="6">DNA translocase FtsK</fullName>
    </submittedName>
</protein>
<proteinExistence type="predicted"/>
<dbReference type="AlphaFoldDB" id="A0A3P2A894"/>
<dbReference type="Gene3D" id="3.40.50.300">
    <property type="entry name" value="P-loop containing nucleotide triphosphate hydrolases"/>
    <property type="match status" value="1"/>
</dbReference>
<accession>A0A3P2A894</accession>
<evidence type="ECO:0000313" key="6">
    <source>
        <dbReference type="EMBL" id="RRD89843.1"/>
    </source>
</evidence>
<dbReference type="PROSITE" id="PS50901">
    <property type="entry name" value="FTSK"/>
    <property type="match status" value="1"/>
</dbReference>
<feature type="binding site" evidence="4">
    <location>
        <begin position="319"/>
        <end position="326"/>
    </location>
    <ligand>
        <name>ATP</name>
        <dbReference type="ChEBI" id="CHEBI:30616"/>
    </ligand>
</feature>
<feature type="domain" description="FtsK" evidence="5">
    <location>
        <begin position="302"/>
        <end position="489"/>
    </location>
</feature>
<dbReference type="Proteomes" id="UP000269923">
    <property type="component" value="Unassembled WGS sequence"/>
</dbReference>
<keyword evidence="3 4" id="KW-0067">ATP-binding</keyword>
<evidence type="ECO:0000259" key="5">
    <source>
        <dbReference type="PROSITE" id="PS50901"/>
    </source>
</evidence>
<sequence>MYHTKNGLEWDAELMAELLGKHLPSSKFASDTREKLVRSNAIPRFYKDKLYAWAMLCIAYALARDCIAPPKLQHAPDAKGSQVPDLKTCFQDEYRLWLAYISDALFEYKQAVCTVDDLYSYIKDLWHTGALLLDKKWEDCRAFKSDSILEARQLFLSELAQLAKKNSGSRQASSKLSESEEGVIGVLINDARLKNTLQNIGLSVKKLLFSQKGVREDIYRVAFGRYEEFVRKQNELCSNLGIDNKQLRIKRCIDGEANSYEIFVQRPKNTWQQFGEPEFQAALKTYSEQYLLPICLGFNELGKPFFADLAIAPHVMIGGATGSGKSVFVRSVLYSLFALNAEHGKLEVAIADGKSMDFQVFEKYQNLYQRKIFVSPEEIATMLNEHLADMEERKSLCKQYAVSHLSDLPDNIRPPYRVIVVDELAYLKEHDKNGEMESALVQLTAQARATGIYLILCTQRPDSNTFKGQLRTNTPSRIALKVGKNTESRIILDETGAEKLSGRGDHLLKWTELPETMFLHGYNV</sequence>
<dbReference type="GO" id="GO:0005524">
    <property type="term" value="F:ATP binding"/>
    <property type="evidence" value="ECO:0007669"/>
    <property type="project" value="UniProtKB-UniRule"/>
</dbReference>
<dbReference type="PANTHER" id="PTHR22683:SF41">
    <property type="entry name" value="DNA TRANSLOCASE FTSK"/>
    <property type="match status" value="1"/>
</dbReference>
<evidence type="ECO:0000313" key="7">
    <source>
        <dbReference type="Proteomes" id="UP000269923"/>
    </source>
</evidence>
<reference evidence="6 7" key="1">
    <citation type="submission" date="2018-11" db="EMBL/GenBank/DDBJ databases">
        <title>Genomes From Bacteria Associated with the Canine Oral Cavity: a Test Case for Automated Genome-Based Taxonomic Assignment.</title>
        <authorList>
            <person name="Coil D.A."/>
            <person name="Jospin G."/>
            <person name="Darling A.E."/>
            <person name="Wallis C."/>
            <person name="Davis I.J."/>
            <person name="Harris S."/>
            <person name="Eisen J.A."/>
            <person name="Holcombe L.J."/>
            <person name="O'Flynn C."/>
        </authorList>
    </citation>
    <scope>NUCLEOTIDE SEQUENCE [LARGE SCALE GENOMIC DNA]</scope>
    <source>
        <strain evidence="6 7">COT-280</strain>
    </source>
</reference>
<keyword evidence="2 4" id="KW-0547">Nucleotide-binding</keyword>
<organism evidence="6 7">
    <name type="scientific">Conchiformibius steedae</name>
    <dbReference type="NCBI Taxonomy" id="153493"/>
    <lineage>
        <taxon>Bacteria</taxon>
        <taxon>Pseudomonadati</taxon>
        <taxon>Pseudomonadota</taxon>
        <taxon>Betaproteobacteria</taxon>
        <taxon>Neisseriales</taxon>
        <taxon>Neisseriaceae</taxon>
        <taxon>Conchiformibius</taxon>
    </lineage>
</organism>
<comment type="subcellular location">
    <subcellularLocation>
        <location evidence="1">Endomembrane system</location>
    </subcellularLocation>
</comment>
<evidence type="ECO:0000256" key="2">
    <source>
        <dbReference type="ARBA" id="ARBA00022741"/>
    </source>
</evidence>
<dbReference type="PANTHER" id="PTHR22683">
    <property type="entry name" value="SPORULATION PROTEIN RELATED"/>
    <property type="match status" value="1"/>
</dbReference>
<dbReference type="EMBL" id="RQYC01000010">
    <property type="protein sequence ID" value="RRD89843.1"/>
    <property type="molecule type" value="Genomic_DNA"/>
</dbReference>
<evidence type="ECO:0000256" key="4">
    <source>
        <dbReference type="PROSITE-ProRule" id="PRU00289"/>
    </source>
</evidence>
<dbReference type="InterPro" id="IPR050206">
    <property type="entry name" value="FtsK/SpoIIIE/SftA"/>
</dbReference>
<comment type="caution">
    <text evidence="6">The sequence shown here is derived from an EMBL/GenBank/DDBJ whole genome shotgun (WGS) entry which is preliminary data.</text>
</comment>
<evidence type="ECO:0000256" key="3">
    <source>
        <dbReference type="ARBA" id="ARBA00022840"/>
    </source>
</evidence>
<evidence type="ECO:0000256" key="1">
    <source>
        <dbReference type="ARBA" id="ARBA00004308"/>
    </source>
</evidence>
<dbReference type="InterPro" id="IPR002543">
    <property type="entry name" value="FtsK_dom"/>
</dbReference>